<dbReference type="Proteomes" id="UP000512167">
    <property type="component" value="Chromosome"/>
</dbReference>
<sequence>MIDFSLYLQSSYSFNGSLIDIETTVKRAKELGYSSLGLVDRNKMHGVIKFYKSCLNHGIKPLLGLEVIIKSEKYSDLICLLYAKNNEGYQNLMKLSSHLALSKGYLELHELSSFSQGLILVAVIDRGGLNDIVHQDDHEMMINLLEDLEKHAEDYYLGFGSDIFEYNDLYDVLIKNFKIVITSPVIYLYEEDKEASEILKKILKSEHSDLGLFEESQSSYHLPKRSLLDTWYKNYPDAIKNSLQMIDKVNLTINFKQRYLPKYPESEITSYEHLEQLTDKGLKRRLVQKNQYPQMYSLYKERLNHEMSIIKEMHYEDYFLIVWDFVLYAKKQNILVGPGRGSAAGSLISYCLGITEVDPLDFNLYFERFLNPERITMPDIDMDFPDNKRDEIITYVVEKYGFDKVSSIITFGTFQGKSAIRDVGRILDTSTVIIEDLTKKISLSNNSIEQYEKEYPKDFQYYMNNPEISHLITIAKKLSGLVRHVSTHAAGVIISDNPIMTYTPTQPGLLNMYQSQYEASDLESLGLLKIDFLGIRNLTIIQEVIEMIEKNEGEKINVYKLPLDDKKTFSLLKDVKTLGIFQLESEGMMNLMRQMRLENFEEIATCISLHRPGPMENIPAYIRRRNKEELVDYLHQDLIPILKPTHGIIVYQEQIMKIANQFAAYSLGEADVLRRAVSKKNKSVLEKERQKFVSRVIKQGHSEVLGNKIYDYIVKFANYGFNKSHAVAYSYVSYWMAYLKANYPSYFLAVLLDYQIGSAVGTKKYIRECKTMGIQVLPPKINHSLVRYHYEKAGLRYPFMAIKGIGQIMAEKIIQIQEEKPVSSFIDFYERGRHLPKNVIEILIYANVFSEFGVNNRTLIENLDRIESFIQFHYKNDSFNYVDYEEYDYSFLEAKERELLGVHFEYHLMNRYEDLIKKRHLSALSDIVEKPLGRYSFVCLLSRVKVIQTKNHKEMAFLSLEDEFTQVDSVLFPKLYEQYQGLLKEQMVYLISGKTELRNDSLQVIIEKIEQL</sequence>
<dbReference type="Pfam" id="PF01336">
    <property type="entry name" value="tRNA_anti-codon"/>
    <property type="match status" value="1"/>
</dbReference>
<evidence type="ECO:0000256" key="4">
    <source>
        <dbReference type="ARBA" id="ARBA00019114"/>
    </source>
</evidence>
<dbReference type="InterPro" id="IPR040982">
    <property type="entry name" value="DNA_pol3_finger"/>
</dbReference>
<feature type="domain" description="Polymerase/histidinol phosphatase N-terminal" evidence="10">
    <location>
        <begin position="4"/>
        <end position="71"/>
    </location>
</feature>
<keyword evidence="5" id="KW-0808">Transferase</keyword>
<name>A0A7L6N7S7_9MOLU</name>
<gene>
    <name evidence="11" type="ORF">HF295_06950</name>
</gene>
<dbReference type="RefSeq" id="WP_312031439.1">
    <property type="nucleotide sequence ID" value="NZ_CP051151.1"/>
</dbReference>
<evidence type="ECO:0000313" key="11">
    <source>
        <dbReference type="EMBL" id="QLY40594.1"/>
    </source>
</evidence>
<dbReference type="PANTHER" id="PTHR32294:SF0">
    <property type="entry name" value="DNA POLYMERASE III SUBUNIT ALPHA"/>
    <property type="match status" value="1"/>
</dbReference>
<dbReference type="InterPro" id="IPR003141">
    <property type="entry name" value="Pol/His_phosphatase_N"/>
</dbReference>
<evidence type="ECO:0000313" key="12">
    <source>
        <dbReference type="Proteomes" id="UP000512167"/>
    </source>
</evidence>
<evidence type="ECO:0000256" key="8">
    <source>
        <dbReference type="ARBA" id="ARBA00022932"/>
    </source>
</evidence>
<dbReference type="CDD" id="cd04485">
    <property type="entry name" value="DnaE_OBF"/>
    <property type="match status" value="1"/>
</dbReference>
<evidence type="ECO:0000256" key="3">
    <source>
        <dbReference type="ARBA" id="ARBA00012417"/>
    </source>
</evidence>
<dbReference type="EMBL" id="CP051151">
    <property type="protein sequence ID" value="QLY40594.1"/>
    <property type="molecule type" value="Genomic_DNA"/>
</dbReference>
<evidence type="ECO:0000256" key="9">
    <source>
        <dbReference type="ARBA" id="ARBA00049244"/>
    </source>
</evidence>
<dbReference type="InterPro" id="IPR004365">
    <property type="entry name" value="NA-bd_OB_tRNA"/>
</dbReference>
<protein>
    <recommendedName>
        <fullName evidence="4">DNA polymerase III subunit alpha</fullName>
        <ecNumber evidence="3">2.7.7.7</ecNumber>
    </recommendedName>
</protein>
<comment type="similarity">
    <text evidence="2">Belongs to the DNA polymerase type-C family. DnaE subfamily.</text>
</comment>
<keyword evidence="6" id="KW-0548">Nucleotidyltransferase</keyword>
<evidence type="ECO:0000256" key="7">
    <source>
        <dbReference type="ARBA" id="ARBA00022705"/>
    </source>
</evidence>
<organism evidence="11 12">
    <name type="scientific">Hujiaoplasma nucleasis</name>
    <dbReference type="NCBI Taxonomy" id="2725268"/>
    <lineage>
        <taxon>Bacteria</taxon>
        <taxon>Bacillati</taxon>
        <taxon>Mycoplasmatota</taxon>
        <taxon>Mollicutes</taxon>
        <taxon>Candidatus Izemoplasmatales</taxon>
        <taxon>Hujiaoplasmataceae</taxon>
        <taxon>Hujiaoplasma</taxon>
    </lineage>
</organism>
<dbReference type="PANTHER" id="PTHR32294">
    <property type="entry name" value="DNA POLYMERASE III SUBUNIT ALPHA"/>
    <property type="match status" value="1"/>
</dbReference>
<dbReference type="Pfam" id="PF17657">
    <property type="entry name" value="DNA_pol3_finger"/>
    <property type="match status" value="1"/>
</dbReference>
<keyword evidence="7" id="KW-0235">DNA replication</keyword>
<dbReference type="Pfam" id="PF14579">
    <property type="entry name" value="HHH_6"/>
    <property type="match status" value="1"/>
</dbReference>
<dbReference type="InterPro" id="IPR004013">
    <property type="entry name" value="PHP_dom"/>
</dbReference>
<reference evidence="11 12" key="1">
    <citation type="submission" date="2020-04" db="EMBL/GenBank/DDBJ databases">
        <authorList>
            <person name="Zheng R.K."/>
            <person name="Sun C.M."/>
        </authorList>
    </citation>
    <scope>NUCLEOTIDE SEQUENCE [LARGE SCALE GENOMIC DNA]</scope>
    <source>
        <strain evidence="12">zrk29</strain>
    </source>
</reference>
<evidence type="ECO:0000256" key="6">
    <source>
        <dbReference type="ARBA" id="ARBA00022695"/>
    </source>
</evidence>
<dbReference type="Gene3D" id="1.10.10.1600">
    <property type="entry name" value="Bacterial DNA polymerase III alpha subunit, thumb domain"/>
    <property type="match status" value="1"/>
</dbReference>
<keyword evidence="12" id="KW-1185">Reference proteome</keyword>
<dbReference type="AlphaFoldDB" id="A0A7L6N7S7"/>
<dbReference type="Pfam" id="PF07733">
    <property type="entry name" value="DNA_pol3_alpha"/>
    <property type="match status" value="1"/>
</dbReference>
<evidence type="ECO:0000256" key="5">
    <source>
        <dbReference type="ARBA" id="ARBA00022679"/>
    </source>
</evidence>
<proteinExistence type="inferred from homology"/>
<dbReference type="EC" id="2.7.7.7" evidence="3"/>
<dbReference type="Pfam" id="PF02811">
    <property type="entry name" value="PHP"/>
    <property type="match status" value="1"/>
</dbReference>
<dbReference type="InterPro" id="IPR016195">
    <property type="entry name" value="Pol/histidinol_Pase-like"/>
</dbReference>
<dbReference type="CDD" id="cd07431">
    <property type="entry name" value="PHP_PolIIIA"/>
    <property type="match status" value="1"/>
</dbReference>
<accession>A0A7L6N7S7</accession>
<dbReference type="SUPFAM" id="SSF89550">
    <property type="entry name" value="PHP domain-like"/>
    <property type="match status" value="1"/>
</dbReference>
<dbReference type="GO" id="GO:0003887">
    <property type="term" value="F:DNA-directed DNA polymerase activity"/>
    <property type="evidence" value="ECO:0007669"/>
    <property type="project" value="UniProtKB-KW"/>
</dbReference>
<comment type="subcellular location">
    <subcellularLocation>
        <location evidence="1">Cytoplasm</location>
    </subcellularLocation>
</comment>
<dbReference type="InterPro" id="IPR029460">
    <property type="entry name" value="DNAPol_HHH"/>
</dbReference>
<dbReference type="GO" id="GO:0006260">
    <property type="term" value="P:DNA replication"/>
    <property type="evidence" value="ECO:0007669"/>
    <property type="project" value="UniProtKB-KW"/>
</dbReference>
<evidence type="ECO:0000256" key="2">
    <source>
        <dbReference type="ARBA" id="ARBA00009496"/>
    </source>
</evidence>
<dbReference type="GO" id="GO:0005737">
    <property type="term" value="C:cytoplasm"/>
    <property type="evidence" value="ECO:0007669"/>
    <property type="project" value="UniProtKB-SubCell"/>
</dbReference>
<dbReference type="GO" id="GO:0003676">
    <property type="term" value="F:nucleic acid binding"/>
    <property type="evidence" value="ECO:0007669"/>
    <property type="project" value="InterPro"/>
</dbReference>
<dbReference type="KEGG" id="tbk:HF295_06950"/>
<keyword evidence="8" id="KW-0239">DNA-directed DNA polymerase</keyword>
<dbReference type="GO" id="GO:0008408">
    <property type="term" value="F:3'-5' exonuclease activity"/>
    <property type="evidence" value="ECO:0007669"/>
    <property type="project" value="InterPro"/>
</dbReference>
<dbReference type="SMART" id="SM00481">
    <property type="entry name" value="POLIIIAc"/>
    <property type="match status" value="1"/>
</dbReference>
<dbReference type="InterPro" id="IPR004805">
    <property type="entry name" value="DnaE2/DnaE/PolC"/>
</dbReference>
<dbReference type="NCBIfam" id="TIGR00594">
    <property type="entry name" value="polc"/>
    <property type="match status" value="1"/>
</dbReference>
<evidence type="ECO:0000259" key="10">
    <source>
        <dbReference type="SMART" id="SM00481"/>
    </source>
</evidence>
<dbReference type="InterPro" id="IPR041931">
    <property type="entry name" value="DNA_pol3_alpha_thumb_dom"/>
</dbReference>
<dbReference type="Gene3D" id="1.10.150.870">
    <property type="match status" value="1"/>
</dbReference>
<dbReference type="InterPro" id="IPR011708">
    <property type="entry name" value="DNA_pol3_alpha_NTPase_dom"/>
</dbReference>
<dbReference type="Gene3D" id="3.20.20.140">
    <property type="entry name" value="Metal-dependent hydrolases"/>
    <property type="match status" value="1"/>
</dbReference>
<comment type="catalytic activity">
    <reaction evidence="9">
        <text>DNA(n) + a 2'-deoxyribonucleoside 5'-triphosphate = DNA(n+1) + diphosphate</text>
        <dbReference type="Rhea" id="RHEA:22508"/>
        <dbReference type="Rhea" id="RHEA-COMP:17339"/>
        <dbReference type="Rhea" id="RHEA-COMP:17340"/>
        <dbReference type="ChEBI" id="CHEBI:33019"/>
        <dbReference type="ChEBI" id="CHEBI:61560"/>
        <dbReference type="ChEBI" id="CHEBI:173112"/>
        <dbReference type="EC" id="2.7.7.7"/>
    </reaction>
</comment>
<evidence type="ECO:0000256" key="1">
    <source>
        <dbReference type="ARBA" id="ARBA00004496"/>
    </source>
</evidence>